<proteinExistence type="predicted"/>
<comment type="caution">
    <text evidence="1">The sequence shown here is derived from an EMBL/GenBank/DDBJ whole genome shotgun (WGS) entry which is preliminary data.</text>
</comment>
<accession>A0ABQ8L2D1</accession>
<dbReference type="GO" id="GO:0003677">
    <property type="term" value="F:DNA binding"/>
    <property type="evidence" value="ECO:0007669"/>
    <property type="project" value="UniProtKB-KW"/>
</dbReference>
<sequence>MCGRCSLPSVEGVHETLQDTNLAQFLNAQLIIMAGNFAANKELQYKACAQYFANLNLPFAIKTRHKEKLSKYMTDGQPPIKFLKEAKQCSELYHLEWWIMMCSGKAYMRDYLHSGFLQI</sequence>
<evidence type="ECO:0000313" key="2">
    <source>
        <dbReference type="Proteomes" id="UP000830375"/>
    </source>
</evidence>
<keyword evidence="2" id="KW-1185">Reference proteome</keyword>
<organism evidence="1 2">
    <name type="scientific">Labeo rohita</name>
    <name type="common">Indian major carp</name>
    <name type="synonym">Cyprinus rohita</name>
    <dbReference type="NCBI Taxonomy" id="84645"/>
    <lineage>
        <taxon>Eukaryota</taxon>
        <taxon>Metazoa</taxon>
        <taxon>Chordata</taxon>
        <taxon>Craniata</taxon>
        <taxon>Vertebrata</taxon>
        <taxon>Euteleostomi</taxon>
        <taxon>Actinopterygii</taxon>
        <taxon>Neopterygii</taxon>
        <taxon>Teleostei</taxon>
        <taxon>Ostariophysi</taxon>
        <taxon>Cypriniformes</taxon>
        <taxon>Cyprinidae</taxon>
        <taxon>Labeoninae</taxon>
        <taxon>Labeonini</taxon>
        <taxon>Labeo</taxon>
    </lineage>
</organism>
<name>A0ABQ8L2D1_LABRO</name>
<reference evidence="1 2" key="1">
    <citation type="submission" date="2022-01" db="EMBL/GenBank/DDBJ databases">
        <title>A high-quality chromosome-level genome assembly of rohu carp, Labeo rohita.</title>
        <authorList>
            <person name="Arick M.A. II"/>
            <person name="Hsu C.-Y."/>
            <person name="Magbanua Z."/>
            <person name="Pechanova O."/>
            <person name="Grover C."/>
            <person name="Miller E."/>
            <person name="Thrash A."/>
            <person name="Ezzel L."/>
            <person name="Alam S."/>
            <person name="Benzie J."/>
            <person name="Hamilton M."/>
            <person name="Karsi A."/>
            <person name="Lawrence M.L."/>
            <person name="Peterson D.G."/>
        </authorList>
    </citation>
    <scope>NUCLEOTIDE SEQUENCE [LARGE SCALE GENOMIC DNA]</scope>
    <source>
        <strain evidence="2">BAU-BD-2019</strain>
        <tissue evidence="1">Blood</tissue>
    </source>
</reference>
<evidence type="ECO:0000313" key="1">
    <source>
        <dbReference type="EMBL" id="KAI2644885.1"/>
    </source>
</evidence>
<gene>
    <name evidence="1" type="ORF">H4Q32_030929</name>
</gene>
<dbReference type="Proteomes" id="UP000830375">
    <property type="component" value="Unassembled WGS sequence"/>
</dbReference>
<keyword evidence="1" id="KW-0238">DNA-binding</keyword>
<protein>
    <submittedName>
        <fullName evidence="1">Single-stranded DNA-binding protein</fullName>
    </submittedName>
</protein>
<dbReference type="EMBL" id="JACTAM010002399">
    <property type="protein sequence ID" value="KAI2644885.1"/>
    <property type="molecule type" value="Genomic_DNA"/>
</dbReference>